<name>A0AAX3MXC9_9BACL</name>
<dbReference type="AlphaFoldDB" id="A0AAX3MXC9"/>
<sequence>MRWNALSFLSKITIFVLLLSTIPVIFIGVFAYVTSTQEIQRNVNSSKMQLILQINSNLEQKLVTVNHTLNQVVSSSVLKNALYSPLFVTDFKTYNDLRTEVRNMQSFETKLDDVVLINFNQNWMIKNSGLYRFDDYPLADEIQSLQNMKENSGWTLTPSKWFYSEENANGANCQYNISLVKKLPATGIEKSGLAIANIPSCELKDFIQKDGDSTEDIIILDANERILFHYNQELIGKSLAESGLRAEGRLEQPSGQFTTELSGQDYAVSYYRSELNDWTYLSATSIQSLTQKSSQIGTYTLLMCLALLLISVGMAFLGSRRIYSPIRRLLNELGLRPERNEFEHIGAEVSDLFQSKTRLEKELHQHIQQVRTFYLTRVFTGQFKSNELLHKLEQYGYGKQINEWRTMAVLTIQIDFTEQTRYEKKDLELLLFAVQNMLEELVSQKERLSPVIIDHTIVLLVGGEETDDTVFNAYLYSLTEDVQNHIDQVLDLSVSIGISLPVESFHGISMAYREGLEALRHRIKLGKGIVIQYQDLNDGKHYVNLSYPAQLENELIEAIKLADERKARDTFDQLLDGIFDLELLPHEYQIPITRLLNNLLLIMQESGISVHQIYHEKRSVFEDILKLDTVDEIRNWFWSKLILPTLGVFRNRQNTQYHHISEKIIDLVQNYYDTDLTLEECAHRLHYNANYLSSVFRKETGCSFSEYLTNYRFSMAKKWLTTSDMSIKDIATKLRYNNSQNFIRSFRKIEGVTPGQYREDRKAI</sequence>
<feature type="domain" description="HTH araC/xylS-type" evidence="5">
    <location>
        <begin position="662"/>
        <end position="760"/>
    </location>
</feature>
<dbReference type="Proteomes" id="UP001220962">
    <property type="component" value="Chromosome"/>
</dbReference>
<dbReference type="EMBL" id="CP118108">
    <property type="protein sequence ID" value="WDI01732.1"/>
    <property type="molecule type" value="Genomic_DNA"/>
</dbReference>
<evidence type="ECO:0000259" key="5">
    <source>
        <dbReference type="PROSITE" id="PS01124"/>
    </source>
</evidence>
<dbReference type="RefSeq" id="WP_047913500.1">
    <property type="nucleotide sequence ID" value="NZ_CP118101.1"/>
</dbReference>
<evidence type="ECO:0000256" key="2">
    <source>
        <dbReference type="ARBA" id="ARBA00023125"/>
    </source>
</evidence>
<evidence type="ECO:0000256" key="3">
    <source>
        <dbReference type="ARBA" id="ARBA00023163"/>
    </source>
</evidence>
<protein>
    <submittedName>
        <fullName evidence="6">Helix-turn-helix domain-containing protein</fullName>
    </submittedName>
</protein>
<dbReference type="Pfam" id="PF12833">
    <property type="entry name" value="HTH_18"/>
    <property type="match status" value="1"/>
</dbReference>
<dbReference type="GO" id="GO:0043565">
    <property type="term" value="F:sequence-specific DNA binding"/>
    <property type="evidence" value="ECO:0007669"/>
    <property type="project" value="InterPro"/>
</dbReference>
<feature type="transmembrane region" description="Helical" evidence="4">
    <location>
        <begin position="12"/>
        <end position="33"/>
    </location>
</feature>
<organism evidence="6 8">
    <name type="scientific">Paenibacillus urinalis</name>
    <dbReference type="NCBI Taxonomy" id="521520"/>
    <lineage>
        <taxon>Bacteria</taxon>
        <taxon>Bacillati</taxon>
        <taxon>Bacillota</taxon>
        <taxon>Bacilli</taxon>
        <taxon>Bacillales</taxon>
        <taxon>Paenibacillaceae</taxon>
        <taxon>Paenibacillus</taxon>
    </lineage>
</organism>
<dbReference type="EMBL" id="CP118101">
    <property type="protein sequence ID" value="WDH82003.1"/>
    <property type="molecule type" value="Genomic_DNA"/>
</dbReference>
<dbReference type="GO" id="GO:0003700">
    <property type="term" value="F:DNA-binding transcription factor activity"/>
    <property type="evidence" value="ECO:0007669"/>
    <property type="project" value="InterPro"/>
</dbReference>
<evidence type="ECO:0000313" key="8">
    <source>
        <dbReference type="Proteomes" id="UP001220962"/>
    </source>
</evidence>
<dbReference type="InterPro" id="IPR009057">
    <property type="entry name" value="Homeodomain-like_sf"/>
</dbReference>
<evidence type="ECO:0000256" key="4">
    <source>
        <dbReference type="SAM" id="Phobius"/>
    </source>
</evidence>
<keyword evidence="4" id="KW-1133">Transmembrane helix</keyword>
<dbReference type="InterPro" id="IPR018060">
    <property type="entry name" value="HTH_AraC"/>
</dbReference>
<keyword evidence="9" id="KW-1185">Reference proteome</keyword>
<accession>A0AAX3MXC9</accession>
<keyword evidence="4" id="KW-0472">Membrane</keyword>
<dbReference type="SMART" id="SM00342">
    <property type="entry name" value="HTH_ARAC"/>
    <property type="match status" value="1"/>
</dbReference>
<dbReference type="PANTHER" id="PTHR43280:SF10">
    <property type="entry name" value="REGULATORY PROTEIN POCR"/>
    <property type="match status" value="1"/>
</dbReference>
<evidence type="ECO:0000313" key="6">
    <source>
        <dbReference type="EMBL" id="WDH82003.1"/>
    </source>
</evidence>
<reference evidence="6 9" key="1">
    <citation type="submission" date="2023-02" db="EMBL/GenBank/DDBJ databases">
        <title>Pathogen: clinical or host-associated sample.</title>
        <authorList>
            <person name="Hergert J."/>
            <person name="Casey R."/>
            <person name="Wagner J."/>
            <person name="Young E.L."/>
            <person name="Oakeson K.F."/>
        </authorList>
    </citation>
    <scope>NUCLEOTIDE SEQUENCE</scope>
    <source>
        <strain evidence="7 9">2022CK-00829</strain>
        <strain evidence="6">2022CK-00830</strain>
    </source>
</reference>
<gene>
    <name evidence="6" type="ORF">PUW23_21310</name>
    <name evidence="7" type="ORF">PUW25_21200</name>
</gene>
<dbReference type="InterPro" id="IPR041522">
    <property type="entry name" value="CdaR_GGDEF"/>
</dbReference>
<proteinExistence type="predicted"/>
<dbReference type="SUPFAM" id="SSF46689">
    <property type="entry name" value="Homeodomain-like"/>
    <property type="match status" value="2"/>
</dbReference>
<evidence type="ECO:0000313" key="9">
    <source>
        <dbReference type="Proteomes" id="UP001221519"/>
    </source>
</evidence>
<dbReference type="Gene3D" id="1.10.10.60">
    <property type="entry name" value="Homeodomain-like"/>
    <property type="match status" value="2"/>
</dbReference>
<feature type="transmembrane region" description="Helical" evidence="4">
    <location>
        <begin position="296"/>
        <end position="318"/>
    </location>
</feature>
<dbReference type="PANTHER" id="PTHR43280">
    <property type="entry name" value="ARAC-FAMILY TRANSCRIPTIONAL REGULATOR"/>
    <property type="match status" value="1"/>
</dbReference>
<dbReference type="Pfam" id="PF17853">
    <property type="entry name" value="GGDEF_2"/>
    <property type="match status" value="1"/>
</dbReference>
<keyword evidence="1" id="KW-0805">Transcription regulation</keyword>
<evidence type="ECO:0000313" key="7">
    <source>
        <dbReference type="EMBL" id="WDI01732.1"/>
    </source>
</evidence>
<dbReference type="Gene3D" id="3.30.450.20">
    <property type="entry name" value="PAS domain"/>
    <property type="match status" value="1"/>
</dbReference>
<keyword evidence="2" id="KW-0238">DNA-binding</keyword>
<dbReference type="PROSITE" id="PS01124">
    <property type="entry name" value="HTH_ARAC_FAMILY_2"/>
    <property type="match status" value="1"/>
</dbReference>
<keyword evidence="3" id="KW-0804">Transcription</keyword>
<evidence type="ECO:0000256" key="1">
    <source>
        <dbReference type="ARBA" id="ARBA00023015"/>
    </source>
</evidence>
<keyword evidence="4" id="KW-0812">Transmembrane</keyword>
<dbReference type="Proteomes" id="UP001221519">
    <property type="component" value="Chromosome"/>
</dbReference>